<dbReference type="EC" id="3.6.3.16" evidence="3"/>
<dbReference type="PIRSF" id="PIRSF001327">
    <property type="entry name" value="Arsenical_pump-driving_ATPase"/>
    <property type="match status" value="1"/>
</dbReference>
<dbReference type="Pfam" id="PF02374">
    <property type="entry name" value="ArsA_ATPase"/>
    <property type="match status" value="3"/>
</dbReference>
<dbReference type="SUPFAM" id="SSF52540">
    <property type="entry name" value="P-loop containing nucleoside triphosphate hydrolases"/>
    <property type="match status" value="2"/>
</dbReference>
<comment type="similarity">
    <text evidence="1">Belongs to the arsA ATPase family.</text>
</comment>
<dbReference type="KEGG" id="jeo:JMA_26640"/>
<sequence>MHDFLIDDLPLTPFVFLTGKGGVGKTSTASLLAITLADQGKKVLLVSTDPASNLQDVFNIELSEIPKEIPDVLNLHVANFDPEQAADEYKEKVVGPYRGILPDPVVQSMEEQLSGACTVEIAAFDQFTGLLSSREVRGEYDHILFDTAPTGHTLRLLSLPNAWNVYLDENTSGTSCIGPLAGLSEKKTQYEYATEMLRDETVTTLMLVARPEESTLNEAARAYRELQGTGMNHTLFVINGLLHSDDQGDSYRQAFVKRQQLALDHMPEALKALQHYHLPYVSSSLASVDDIRNWLSAVESHDPVQRKTFQGEKLEKLVKDLEEAGPGIVMTMGKGGVGKTTIASMIATGLADRGHHVILTTTDPAAHVEQVVGKSNQPLLSIERIDPKKETERYRETVIKRAGEISSEERALLDEDLNSPCTEEIAVFRAFADTVAKAGEAYVVIDTAPTGHTLLLLDATEAYHREMERSTGEVPEAVRLLLPKLRDPSFTHVFITTLAEATPVFEASRLQDDLKRAGIVPQGWVVNQSLAITGTQDAILGRKAENELKWIHEVQRLSDDQTVYIPWIEKQLSGYQTLLEAVKG</sequence>
<dbReference type="PANTHER" id="PTHR10803">
    <property type="entry name" value="ARSENICAL PUMP-DRIVING ATPASE ARSENITE-TRANSLOCATING ATPASE"/>
    <property type="match status" value="1"/>
</dbReference>
<dbReference type="PANTHER" id="PTHR10803:SF3">
    <property type="entry name" value="ATPASE GET3"/>
    <property type="match status" value="1"/>
</dbReference>
<evidence type="ECO:0000259" key="2">
    <source>
        <dbReference type="Pfam" id="PF02374"/>
    </source>
</evidence>
<dbReference type="OrthoDB" id="9780677at2"/>
<keyword evidence="4" id="KW-1185">Reference proteome</keyword>
<dbReference type="STRING" id="1508404.JMA_26640"/>
<dbReference type="NCBIfam" id="TIGR00345">
    <property type="entry name" value="GET3_arsA_TRC40"/>
    <property type="match status" value="1"/>
</dbReference>
<dbReference type="AlphaFoldDB" id="A0A0B5APF1"/>
<name>A0A0B5APF1_9BACL</name>
<evidence type="ECO:0000313" key="4">
    <source>
        <dbReference type="Proteomes" id="UP000031449"/>
    </source>
</evidence>
<dbReference type="BioCyc" id="JESP1508404:G14D9-11944-MONOMER"/>
<dbReference type="HOGENOM" id="CLU_021619_0_0_9"/>
<feature type="domain" description="ArsA/GET3 Anion-transporting ATPase-like" evidence="2">
    <location>
        <begin position="479"/>
        <end position="579"/>
    </location>
</feature>
<gene>
    <name evidence="3" type="ORF">JMA_26640</name>
</gene>
<dbReference type="EMBL" id="CP009416">
    <property type="protein sequence ID" value="AJD91981.1"/>
    <property type="molecule type" value="Genomic_DNA"/>
</dbReference>
<organism evidence="3 4">
    <name type="scientific">Jeotgalibacillus malaysiensis</name>
    <dbReference type="NCBI Taxonomy" id="1508404"/>
    <lineage>
        <taxon>Bacteria</taxon>
        <taxon>Bacillati</taxon>
        <taxon>Bacillota</taxon>
        <taxon>Bacilli</taxon>
        <taxon>Bacillales</taxon>
        <taxon>Caryophanaceae</taxon>
        <taxon>Jeotgalibacillus</taxon>
    </lineage>
</organism>
<dbReference type="GO" id="GO:0005524">
    <property type="term" value="F:ATP binding"/>
    <property type="evidence" value="ECO:0007669"/>
    <property type="project" value="InterPro"/>
</dbReference>
<feature type="domain" description="ArsA/GET3 Anion-transporting ATPase-like" evidence="2">
    <location>
        <begin position="14"/>
        <end position="290"/>
    </location>
</feature>
<feature type="domain" description="ArsA/GET3 Anion-transporting ATPase-like" evidence="2">
    <location>
        <begin position="328"/>
        <end position="470"/>
    </location>
</feature>
<dbReference type="GO" id="GO:0015446">
    <property type="term" value="F:ATPase-coupled arsenite transmembrane transporter activity"/>
    <property type="evidence" value="ECO:0007669"/>
    <property type="project" value="InterPro"/>
</dbReference>
<dbReference type="InterPro" id="IPR025723">
    <property type="entry name" value="ArsA/GET3_ATPase-like"/>
</dbReference>
<reference evidence="3 4" key="1">
    <citation type="submission" date="2014-08" db="EMBL/GenBank/DDBJ databases">
        <title>Complete genome of a marine bacteria Jeotgalibacillus malaysiensis.</title>
        <authorList>
            <person name="Yaakop A.S."/>
            <person name="Chan K.-G."/>
            <person name="Goh K.M."/>
        </authorList>
    </citation>
    <scope>NUCLEOTIDE SEQUENCE [LARGE SCALE GENOMIC DNA]</scope>
    <source>
        <strain evidence="3 4">D5</strain>
    </source>
</reference>
<dbReference type="InterPro" id="IPR016300">
    <property type="entry name" value="ATPase_ArsA/GET3"/>
</dbReference>
<dbReference type="CDD" id="cd02035">
    <property type="entry name" value="ArsA"/>
    <property type="match status" value="2"/>
</dbReference>
<evidence type="ECO:0000256" key="1">
    <source>
        <dbReference type="ARBA" id="ARBA00011040"/>
    </source>
</evidence>
<protein>
    <submittedName>
        <fullName evidence="3">Arsenic transporter ATPase</fullName>
        <ecNumber evidence="3">3.6.3.16</ecNumber>
    </submittedName>
</protein>
<accession>A0A0B5APF1</accession>
<keyword evidence="3" id="KW-0378">Hydrolase</keyword>
<dbReference type="Proteomes" id="UP000031449">
    <property type="component" value="Chromosome"/>
</dbReference>
<evidence type="ECO:0000313" key="3">
    <source>
        <dbReference type="EMBL" id="AJD91981.1"/>
    </source>
</evidence>
<dbReference type="InterPro" id="IPR027541">
    <property type="entry name" value="Ars_ATPase"/>
</dbReference>
<dbReference type="InterPro" id="IPR027417">
    <property type="entry name" value="P-loop_NTPase"/>
</dbReference>
<dbReference type="Gene3D" id="3.40.50.300">
    <property type="entry name" value="P-loop containing nucleotide triphosphate hydrolases"/>
    <property type="match status" value="2"/>
</dbReference>
<proteinExistence type="inferred from homology"/>
<dbReference type="GO" id="GO:0016887">
    <property type="term" value="F:ATP hydrolysis activity"/>
    <property type="evidence" value="ECO:0007669"/>
    <property type="project" value="InterPro"/>
</dbReference>
<dbReference type="NCBIfam" id="TIGR04291">
    <property type="entry name" value="arsen_driv_ArsA"/>
    <property type="match status" value="1"/>
</dbReference>